<reference evidence="2 3" key="1">
    <citation type="journal article" date="2014" name="PLoS Negl. Trop. Dis.">
        <title>A novel psittacine adenovirus identified during an outbreak of avian chlamydiosis and human psittacosis: zoonosis associated with virus-bacterium coinfection in birds.</title>
        <authorList>
            <person name="To K.K.W."/>
            <person name="Tse H."/>
            <person name="Chan W.M."/>
            <person name="Lau P.I.T."/>
            <person name="Luk G."/>
            <person name="Graydon R."/>
            <person name="Choi G."/>
            <person name="Chan J.F.W."/>
            <person name="Cheng V.C.C."/>
            <person name="Chan K.H."/>
            <person name="Yuen K.Y."/>
        </authorList>
    </citation>
    <scope>NUCLEOTIDE SEQUENCE [LARGE SCALE GENOMIC DNA]</scope>
    <source>
        <strain evidence="2">HKU/Parrot19</strain>
    </source>
</reference>
<dbReference type="RefSeq" id="YP_009112738.1">
    <property type="nucleotide sequence ID" value="NC_025962.1"/>
</dbReference>
<organism evidence="2 3">
    <name type="scientific">Psittacine adenovirus 3</name>
    <dbReference type="NCBI Taxonomy" id="1580497"/>
    <lineage>
        <taxon>Viruses</taxon>
        <taxon>Varidnaviria</taxon>
        <taxon>Bamfordvirae</taxon>
        <taxon>Preplasmiviricota</taxon>
        <taxon>Polisuviricotina</taxon>
        <taxon>Pharingeaviricetes</taxon>
        <taxon>Rowavirales</taxon>
        <taxon>Adenoviridae</taxon>
        <taxon>Barthadenovirus</taxon>
        <taxon>Barthadenovirus amazonae</taxon>
        <taxon>Psittacine atadenovirus A</taxon>
    </lineage>
</organism>
<protein>
    <submittedName>
        <fullName evidence="2">Uncharacterized protein</fullName>
    </submittedName>
</protein>
<evidence type="ECO:0000313" key="2">
    <source>
        <dbReference type="EMBL" id="AIZ35787.1"/>
    </source>
</evidence>
<dbReference type="GeneID" id="22647564"/>
<gene>
    <name evidence="2" type="ORF">PAV19gp26</name>
</gene>
<accession>A0A0A7JTK4</accession>
<feature type="region of interest" description="Disordered" evidence="1">
    <location>
        <begin position="1"/>
        <end position="81"/>
    </location>
</feature>
<dbReference type="EMBL" id="KJ675568">
    <property type="protein sequence ID" value="AIZ35787.1"/>
    <property type="molecule type" value="Genomic_DNA"/>
</dbReference>
<dbReference type="KEGG" id="vg:22647564"/>
<sequence>MGCGGSDDIASPTAGPIPVPHYKAQTQATRTNNHNRPDLVSPKSPRAGVRPHHDLWKLDHRDRPVFPWNGGRRRQRGIRDGCPDGRCRRAVSGPSGRIFVIGNPVTAAQKAEQNEDKGDHHCNLQSARHLIIALRMVLGDEEGAGSWQAAGGPDSAAG</sequence>
<name>A0A0A7JTK4_9ADEN</name>
<feature type="compositionally biased region" description="Polar residues" evidence="1">
    <location>
        <begin position="24"/>
        <end position="34"/>
    </location>
</feature>
<proteinExistence type="predicted"/>
<evidence type="ECO:0000256" key="1">
    <source>
        <dbReference type="SAM" id="MobiDB-lite"/>
    </source>
</evidence>
<keyword evidence="3" id="KW-1185">Reference proteome</keyword>
<feature type="compositionally biased region" description="Basic and acidic residues" evidence="1">
    <location>
        <begin position="51"/>
        <end position="64"/>
    </location>
</feature>
<evidence type="ECO:0000313" key="3">
    <source>
        <dbReference type="Proteomes" id="UP000118842"/>
    </source>
</evidence>
<dbReference type="Proteomes" id="UP000118842">
    <property type="component" value="Segment"/>
</dbReference>